<gene>
    <name evidence="2" type="ORF">TSAR_011183</name>
</gene>
<dbReference type="Pfam" id="PF19431">
    <property type="entry name" value="MEKK4_N"/>
    <property type="match status" value="1"/>
</dbReference>
<sequence length="178" mass="19909">MESIVFLKSKIPDTNIEVNSFVGAKFSAASRTRLRGAAATLDLPQYKIGFDAATMLTNETSKLNSSVGKIDVQLCGGCLSMYCQDCTCAQSEALKQVENLLTRLEAAEGLFPSLQAFSLQHPIYRSSNFTGRIKAMCLWYNMTKNHRLKLIILGRLLTLLHRNKKQDDCSLLDCTFRF</sequence>
<dbReference type="GO" id="GO:0000165">
    <property type="term" value="P:MAPK cascade"/>
    <property type="evidence" value="ECO:0007669"/>
    <property type="project" value="InterPro"/>
</dbReference>
<evidence type="ECO:0000259" key="1">
    <source>
        <dbReference type="Pfam" id="PF19431"/>
    </source>
</evidence>
<keyword evidence="3" id="KW-1185">Reference proteome</keyword>
<dbReference type="InterPro" id="IPR045801">
    <property type="entry name" value="MEKK4_N"/>
</dbReference>
<comment type="caution">
    <text evidence="2">The sequence shown here is derived from an EMBL/GenBank/DDBJ whole genome shotgun (WGS) entry which is preliminary data.</text>
</comment>
<feature type="domain" description="Mitogen-activated protein kinase kinase kinase N-terminal" evidence="1">
    <location>
        <begin position="46"/>
        <end position="159"/>
    </location>
</feature>
<dbReference type="Proteomes" id="UP000215335">
    <property type="component" value="Unassembled WGS sequence"/>
</dbReference>
<organism evidence="2 3">
    <name type="scientific">Trichomalopsis sarcophagae</name>
    <dbReference type="NCBI Taxonomy" id="543379"/>
    <lineage>
        <taxon>Eukaryota</taxon>
        <taxon>Metazoa</taxon>
        <taxon>Ecdysozoa</taxon>
        <taxon>Arthropoda</taxon>
        <taxon>Hexapoda</taxon>
        <taxon>Insecta</taxon>
        <taxon>Pterygota</taxon>
        <taxon>Neoptera</taxon>
        <taxon>Endopterygota</taxon>
        <taxon>Hymenoptera</taxon>
        <taxon>Apocrita</taxon>
        <taxon>Proctotrupomorpha</taxon>
        <taxon>Chalcidoidea</taxon>
        <taxon>Pteromalidae</taxon>
        <taxon>Pteromalinae</taxon>
        <taxon>Trichomalopsis</taxon>
    </lineage>
</organism>
<evidence type="ECO:0000313" key="2">
    <source>
        <dbReference type="EMBL" id="OXU25182.1"/>
    </source>
</evidence>
<reference evidence="2 3" key="1">
    <citation type="journal article" date="2017" name="Curr. Biol.">
        <title>The Evolution of Venom by Co-option of Single-Copy Genes.</title>
        <authorList>
            <person name="Martinson E.O."/>
            <person name="Mrinalini"/>
            <person name="Kelkar Y.D."/>
            <person name="Chang C.H."/>
            <person name="Werren J.H."/>
        </authorList>
    </citation>
    <scope>NUCLEOTIDE SEQUENCE [LARGE SCALE GENOMIC DNA]</scope>
    <source>
        <strain evidence="2 3">Alberta</strain>
        <tissue evidence="2">Whole body</tissue>
    </source>
</reference>
<dbReference type="AlphaFoldDB" id="A0A232F3L8"/>
<protein>
    <recommendedName>
        <fullName evidence="1">Mitogen-activated protein kinase kinase kinase N-terminal domain-containing protein</fullName>
    </recommendedName>
</protein>
<name>A0A232F3L8_9HYME</name>
<dbReference type="EMBL" id="NNAY01001087">
    <property type="protein sequence ID" value="OXU25182.1"/>
    <property type="molecule type" value="Genomic_DNA"/>
</dbReference>
<evidence type="ECO:0000313" key="3">
    <source>
        <dbReference type="Proteomes" id="UP000215335"/>
    </source>
</evidence>
<dbReference type="STRING" id="543379.A0A232F3L8"/>
<proteinExistence type="predicted"/>
<accession>A0A232F3L8</accession>